<sequence>MILPFLILPLFSEEIFTGIKFVDEIFLESPITIIISMGCAECKEVIKLFEDNNLNYNVLQSMAMGDSFPAVKAQLAKLGDIQDVDSVIPAVIARRHYIGGLQDVKKYLETGLLKEIVDGTLIVGHNVFTNKSEL</sequence>
<organism evidence="1 2">
    <name type="scientific">Blattamonas nauphoetae</name>
    <dbReference type="NCBI Taxonomy" id="2049346"/>
    <lineage>
        <taxon>Eukaryota</taxon>
        <taxon>Metamonada</taxon>
        <taxon>Preaxostyla</taxon>
        <taxon>Oxymonadida</taxon>
        <taxon>Blattamonas</taxon>
    </lineage>
</organism>
<accession>A0ABQ9YLZ5</accession>
<dbReference type="Gene3D" id="3.40.30.10">
    <property type="entry name" value="Glutaredoxin"/>
    <property type="match status" value="1"/>
</dbReference>
<dbReference type="PROSITE" id="PS51354">
    <property type="entry name" value="GLUTAREDOXIN_2"/>
    <property type="match status" value="1"/>
</dbReference>
<name>A0ABQ9YLZ5_9EUKA</name>
<reference evidence="1 2" key="1">
    <citation type="journal article" date="2022" name="bioRxiv">
        <title>Genomics of Preaxostyla Flagellates Illuminates Evolutionary Transitions and the Path Towards Mitochondrial Loss.</title>
        <authorList>
            <person name="Novak L.V.F."/>
            <person name="Treitli S.C."/>
            <person name="Pyrih J."/>
            <person name="Halakuc P."/>
            <person name="Pipaliya S.V."/>
            <person name="Vacek V."/>
            <person name="Brzon O."/>
            <person name="Soukal P."/>
            <person name="Eme L."/>
            <person name="Dacks J.B."/>
            <person name="Karnkowska A."/>
            <person name="Elias M."/>
            <person name="Hampl V."/>
        </authorList>
    </citation>
    <scope>NUCLEOTIDE SEQUENCE [LARGE SCALE GENOMIC DNA]</scope>
    <source>
        <strain evidence="1">NAU3</strain>
        <tissue evidence="1">Gut</tissue>
    </source>
</reference>
<evidence type="ECO:0000313" key="2">
    <source>
        <dbReference type="Proteomes" id="UP001281761"/>
    </source>
</evidence>
<dbReference type="InterPro" id="IPR036249">
    <property type="entry name" value="Thioredoxin-like_sf"/>
</dbReference>
<gene>
    <name evidence="1" type="ORF">BLNAU_84</name>
</gene>
<dbReference type="SUPFAM" id="SSF52833">
    <property type="entry name" value="Thioredoxin-like"/>
    <property type="match status" value="1"/>
</dbReference>
<dbReference type="EMBL" id="JARBJD010000001">
    <property type="protein sequence ID" value="KAK2964784.1"/>
    <property type="molecule type" value="Genomic_DNA"/>
</dbReference>
<dbReference type="Proteomes" id="UP001281761">
    <property type="component" value="Unassembled WGS sequence"/>
</dbReference>
<keyword evidence="2" id="KW-1185">Reference proteome</keyword>
<proteinExistence type="predicted"/>
<protein>
    <recommendedName>
        <fullName evidence="3">Glutaredoxin domain-containing protein</fullName>
    </recommendedName>
</protein>
<evidence type="ECO:0008006" key="3">
    <source>
        <dbReference type="Google" id="ProtNLM"/>
    </source>
</evidence>
<comment type="caution">
    <text evidence="1">The sequence shown here is derived from an EMBL/GenBank/DDBJ whole genome shotgun (WGS) entry which is preliminary data.</text>
</comment>
<evidence type="ECO:0000313" key="1">
    <source>
        <dbReference type="EMBL" id="KAK2964784.1"/>
    </source>
</evidence>